<organism evidence="2 3">
    <name type="scientific">Prorocentrum cordatum</name>
    <dbReference type="NCBI Taxonomy" id="2364126"/>
    <lineage>
        <taxon>Eukaryota</taxon>
        <taxon>Sar</taxon>
        <taxon>Alveolata</taxon>
        <taxon>Dinophyceae</taxon>
        <taxon>Prorocentrales</taxon>
        <taxon>Prorocentraceae</taxon>
        <taxon>Prorocentrum</taxon>
    </lineage>
</organism>
<protein>
    <submittedName>
        <fullName evidence="2">Uncharacterized protein</fullName>
    </submittedName>
</protein>
<evidence type="ECO:0000313" key="2">
    <source>
        <dbReference type="EMBL" id="CAK0832956.1"/>
    </source>
</evidence>
<feature type="compositionally biased region" description="Low complexity" evidence="1">
    <location>
        <begin position="117"/>
        <end position="127"/>
    </location>
</feature>
<dbReference type="Proteomes" id="UP001189429">
    <property type="component" value="Unassembled WGS sequence"/>
</dbReference>
<reference evidence="2" key="1">
    <citation type="submission" date="2023-10" db="EMBL/GenBank/DDBJ databases">
        <authorList>
            <person name="Chen Y."/>
            <person name="Shah S."/>
            <person name="Dougan E. K."/>
            <person name="Thang M."/>
            <person name="Chan C."/>
        </authorList>
    </citation>
    <scope>NUCLEOTIDE SEQUENCE [LARGE SCALE GENOMIC DNA]</scope>
</reference>
<keyword evidence="3" id="KW-1185">Reference proteome</keyword>
<evidence type="ECO:0000256" key="1">
    <source>
        <dbReference type="SAM" id="MobiDB-lite"/>
    </source>
</evidence>
<dbReference type="EMBL" id="CAUYUJ010011958">
    <property type="protein sequence ID" value="CAK0832956.1"/>
    <property type="molecule type" value="Genomic_DNA"/>
</dbReference>
<accession>A0ABN9SMC3</accession>
<gene>
    <name evidence="2" type="ORF">PCOR1329_LOCUS30803</name>
</gene>
<name>A0ABN9SMC3_9DINO</name>
<feature type="region of interest" description="Disordered" evidence="1">
    <location>
        <begin position="117"/>
        <end position="136"/>
    </location>
</feature>
<sequence>MDVHFARSIAQHARLSPAGDGICFPSRASLAAVLRQSALAAGHDGEGPVQVAALRRAAEAAVDSAAAASGAGCLGLVVLKDAAARVGIRLSPGALVNIERRVAVALQAQQRAVVPAAAADPDPLAGAPDDDDDDEDAQPLVAARSKIKVMSREVYRLRALHKNWKDRATLAEFRLAQVERDRINAVLGCKLGRRRRAGARRSNLSVHGGYQLALRRNVGHIGSGALVSALDMPISGLSVTRWERKLANNMVGGSLAVREIGTGGSAIGSSELVPTTRCLTKYIPSGPMRLTARPRPST</sequence>
<comment type="caution">
    <text evidence="2">The sequence shown here is derived from an EMBL/GenBank/DDBJ whole genome shotgun (WGS) entry which is preliminary data.</text>
</comment>
<evidence type="ECO:0000313" key="3">
    <source>
        <dbReference type="Proteomes" id="UP001189429"/>
    </source>
</evidence>
<proteinExistence type="predicted"/>